<proteinExistence type="predicted"/>
<dbReference type="EMBL" id="UINC01023274">
    <property type="protein sequence ID" value="SVA94601.1"/>
    <property type="molecule type" value="Genomic_DNA"/>
</dbReference>
<reference evidence="1" key="1">
    <citation type="submission" date="2018-05" db="EMBL/GenBank/DDBJ databases">
        <authorList>
            <person name="Lanie J.A."/>
            <person name="Ng W.-L."/>
            <person name="Kazmierczak K.M."/>
            <person name="Andrzejewski T.M."/>
            <person name="Davidsen T.M."/>
            <person name="Wayne K.J."/>
            <person name="Tettelin H."/>
            <person name="Glass J.I."/>
            <person name="Rusch D."/>
            <person name="Podicherti R."/>
            <person name="Tsui H.-C.T."/>
            <person name="Winkler M.E."/>
        </authorList>
    </citation>
    <scope>NUCLEOTIDE SEQUENCE</scope>
</reference>
<name>A0A382A047_9ZZZZ</name>
<organism evidence="1">
    <name type="scientific">marine metagenome</name>
    <dbReference type="NCBI Taxonomy" id="408172"/>
    <lineage>
        <taxon>unclassified sequences</taxon>
        <taxon>metagenomes</taxon>
        <taxon>ecological metagenomes</taxon>
    </lineage>
</organism>
<protein>
    <submittedName>
        <fullName evidence="1">Uncharacterized protein</fullName>
    </submittedName>
</protein>
<accession>A0A382A047</accession>
<sequence length="53" mass="6558">MILVGRYFMLFTLLVIRKENTNTRNSLCQLLFRSLKLCKKFYEFYLFQNDDLR</sequence>
<evidence type="ECO:0000313" key="1">
    <source>
        <dbReference type="EMBL" id="SVA94601.1"/>
    </source>
</evidence>
<dbReference type="AlphaFoldDB" id="A0A382A047"/>
<gene>
    <name evidence="1" type="ORF">METZ01_LOCUS147455</name>
</gene>